<feature type="transmembrane region" description="Helical" evidence="1">
    <location>
        <begin position="12"/>
        <end position="32"/>
    </location>
</feature>
<evidence type="ECO:0000256" key="1">
    <source>
        <dbReference type="SAM" id="Phobius"/>
    </source>
</evidence>
<evidence type="ECO:0000313" key="3">
    <source>
        <dbReference type="Proteomes" id="UP001601059"/>
    </source>
</evidence>
<evidence type="ECO:0008006" key="4">
    <source>
        <dbReference type="Google" id="ProtNLM"/>
    </source>
</evidence>
<dbReference type="SUPFAM" id="SSF54427">
    <property type="entry name" value="NTF2-like"/>
    <property type="match status" value="1"/>
</dbReference>
<keyword evidence="1" id="KW-0812">Transmembrane</keyword>
<protein>
    <recommendedName>
        <fullName evidence="4">DUF4878 domain-containing protein</fullName>
    </recommendedName>
</protein>
<keyword evidence="1" id="KW-0472">Membrane</keyword>
<keyword evidence="1" id="KW-1133">Transmembrane helix</keyword>
<keyword evidence="3" id="KW-1185">Reference proteome</keyword>
<gene>
    <name evidence="2" type="ORF">ACFYKX_13850</name>
</gene>
<sequence>MYRKSPLRGIVLIFVGLVMVTGLIWLIISLLANPSEKATEVVDQFYKYEQDGDFSESWSLFHSSMQERFEMEYYIQDRARMLMNDFGVETFTYKISKPEKVKDWQMEKDSQPFETVFKVKVIQNFNSRYGKFSIFQEVFVVKEEKQWKVLWDYQY</sequence>
<accession>A0ABW6KBR1</accession>
<dbReference type="Proteomes" id="UP001601059">
    <property type="component" value="Unassembled WGS sequence"/>
</dbReference>
<dbReference type="RefSeq" id="WP_389361652.1">
    <property type="nucleotide sequence ID" value="NZ_JBIACK010000006.1"/>
</dbReference>
<proteinExistence type="predicted"/>
<organism evidence="2 3">
    <name type="scientific">Cytobacillus spartinae</name>
    <dbReference type="NCBI Taxonomy" id="3299023"/>
    <lineage>
        <taxon>Bacteria</taxon>
        <taxon>Bacillati</taxon>
        <taxon>Bacillota</taxon>
        <taxon>Bacilli</taxon>
        <taxon>Bacillales</taxon>
        <taxon>Bacillaceae</taxon>
        <taxon>Cytobacillus</taxon>
    </lineage>
</organism>
<dbReference type="Gene3D" id="3.10.450.100">
    <property type="entry name" value="NTF2-like, domain 1"/>
    <property type="match status" value="1"/>
</dbReference>
<evidence type="ECO:0000313" key="2">
    <source>
        <dbReference type="EMBL" id="MFE8701683.1"/>
    </source>
</evidence>
<reference evidence="2 3" key="1">
    <citation type="submission" date="2024-08" db="EMBL/GenBank/DDBJ databases">
        <title>Two novel Cytobacillus novel species.</title>
        <authorList>
            <person name="Liu G."/>
        </authorList>
    </citation>
    <scope>NUCLEOTIDE SEQUENCE [LARGE SCALE GENOMIC DNA]</scope>
    <source>
        <strain evidence="2 3">FJAT-54145</strain>
    </source>
</reference>
<dbReference type="EMBL" id="JBIACK010000006">
    <property type="protein sequence ID" value="MFE8701683.1"/>
    <property type="molecule type" value="Genomic_DNA"/>
</dbReference>
<name>A0ABW6KBR1_9BACI</name>
<dbReference type="InterPro" id="IPR032710">
    <property type="entry name" value="NTF2-like_dom_sf"/>
</dbReference>
<comment type="caution">
    <text evidence="2">The sequence shown here is derived from an EMBL/GenBank/DDBJ whole genome shotgun (WGS) entry which is preliminary data.</text>
</comment>